<feature type="transmembrane region" description="Helical" evidence="8">
    <location>
        <begin position="583"/>
        <end position="600"/>
    </location>
</feature>
<evidence type="ECO:0000256" key="5">
    <source>
        <dbReference type="ARBA" id="ARBA00022692"/>
    </source>
</evidence>
<dbReference type="EMBL" id="CP060716">
    <property type="protein sequence ID" value="QNN62990.1"/>
    <property type="molecule type" value="Genomic_DNA"/>
</dbReference>
<name>A0A7G9S565_9MICO</name>
<keyword evidence="12" id="KW-1185">Reference proteome</keyword>
<dbReference type="GO" id="GO:0022857">
    <property type="term" value="F:transmembrane transporter activity"/>
    <property type="evidence" value="ECO:0007669"/>
    <property type="project" value="TreeGrafter"/>
</dbReference>
<feature type="domain" description="Tripartite ATP-independent periplasmic transporters DctQ component" evidence="9">
    <location>
        <begin position="66"/>
        <end position="194"/>
    </location>
</feature>
<keyword evidence="6 8" id="KW-1133">Transmembrane helix</keyword>
<feature type="transmembrane region" description="Helical" evidence="8">
    <location>
        <begin position="334"/>
        <end position="359"/>
    </location>
</feature>
<accession>A0A7G9S565</accession>
<feature type="transmembrane region" description="Helical" evidence="8">
    <location>
        <begin position="165"/>
        <end position="193"/>
    </location>
</feature>
<feature type="transmembrane region" description="Helical" evidence="8">
    <location>
        <begin position="651"/>
        <end position="672"/>
    </location>
</feature>
<reference evidence="11 12" key="1">
    <citation type="submission" date="2020-08" db="EMBL/GenBank/DDBJ databases">
        <title>Genome sequence of Leucobacter denitrificans KACC 14055T.</title>
        <authorList>
            <person name="Hyun D.-W."/>
            <person name="Bae J.-W."/>
        </authorList>
    </citation>
    <scope>NUCLEOTIDE SEQUENCE [LARGE SCALE GENOMIC DNA]</scope>
    <source>
        <strain evidence="11 12">KACC 14055</strain>
    </source>
</reference>
<evidence type="ECO:0000259" key="9">
    <source>
        <dbReference type="Pfam" id="PF04290"/>
    </source>
</evidence>
<feature type="domain" description="TRAP C4-dicarboxylate transport system permease DctM subunit" evidence="10">
    <location>
        <begin position="246"/>
        <end position="675"/>
    </location>
</feature>
<keyword evidence="2" id="KW-0813">Transport</keyword>
<keyword evidence="4" id="KW-0997">Cell inner membrane</keyword>
<gene>
    <name evidence="11" type="ORF">H9L06_00960</name>
</gene>
<evidence type="ECO:0000256" key="2">
    <source>
        <dbReference type="ARBA" id="ARBA00022448"/>
    </source>
</evidence>
<keyword evidence="7 8" id="KW-0472">Membrane</keyword>
<feature type="transmembrane region" description="Helical" evidence="8">
    <location>
        <begin position="606"/>
        <end position="631"/>
    </location>
</feature>
<dbReference type="RefSeq" id="WP_187555458.1">
    <property type="nucleotide sequence ID" value="NZ_CP060716.1"/>
</dbReference>
<dbReference type="AlphaFoldDB" id="A0A7G9S565"/>
<organism evidence="11 12">
    <name type="scientific">Leucobacter denitrificans</name>
    <dbReference type="NCBI Taxonomy" id="683042"/>
    <lineage>
        <taxon>Bacteria</taxon>
        <taxon>Bacillati</taxon>
        <taxon>Actinomycetota</taxon>
        <taxon>Actinomycetes</taxon>
        <taxon>Micrococcales</taxon>
        <taxon>Microbacteriaceae</taxon>
        <taxon>Leucobacter</taxon>
    </lineage>
</organism>
<feature type="transmembrane region" description="Helical" evidence="8">
    <location>
        <begin position="214"/>
        <end position="234"/>
    </location>
</feature>
<evidence type="ECO:0000256" key="8">
    <source>
        <dbReference type="SAM" id="Phobius"/>
    </source>
</evidence>
<sequence>MTTTSLQHPDDMAGIAEGIAVGESDALRQEAPDEQSPLWERIITRLSSVSAILAGLSIVVLGLQIVLDAGGRTLFNSPVPGTLELVSNWWMVIAVFLGFAFTQFKGEHIRVTLLIEKLPVIWSTAVETVILALSFIMISFLAYYLTLDAIQSVKVREIVPGSFPLALWPITVLMAFGMWLYAAQILVSITSSLRAAKREKQSGAEQLPLLSAQNVMLGISVVVSIVITICVLAVPMSRVTTGTLLIVLMVLLLLCGLTTALAMIVTAALGLWEIVGMPALVEAIESVSFHSAASWSLSVVPMFVLMGIVLWRTGLTAKVFYAARLWLGGMPGGLAVATNFSGAGLAAASGSTIGISYALGRMAIPEMLRAGYKPSLATGVVAMAGTLGQLIPPSVLLVVYAGVAAVPVGPQLTAAILPGIIVAVLYALVIIIQGLVRPDIAPRAKATGVPMKVKLKALVGIIPLVVVIFIVIFGMLSGIFTATEAGAFGALAAIVVGSAFGEERKNPKQLFKKLGQSLQETVTATAGIFLLLIGVNMLGRSMTMSGVLRTLTDWVVSLGMPTVVFLLAIMVLFLILGMFMESMSIILLAVPILAPVLIAMDVDMLWFGIFVVMLIELALVTPPVGMLTFIVHRLAQDKDVNLGQKISLIDVFKGVMPFVFTSITFIIVLIFFPEISTWLPGNLDVK</sequence>
<feature type="transmembrane region" description="Helical" evidence="8">
    <location>
        <begin position="380"/>
        <end position="403"/>
    </location>
</feature>
<dbReference type="InterPro" id="IPR004681">
    <property type="entry name" value="TRAP_DctM"/>
</dbReference>
<evidence type="ECO:0000313" key="12">
    <source>
        <dbReference type="Proteomes" id="UP000515934"/>
    </source>
</evidence>
<protein>
    <submittedName>
        <fullName evidence="11">TRAP transporter large permease subunit</fullName>
    </submittedName>
</protein>
<feature type="transmembrane region" description="Helical" evidence="8">
    <location>
        <begin position="46"/>
        <end position="67"/>
    </location>
</feature>
<dbReference type="Pfam" id="PF06808">
    <property type="entry name" value="DctM"/>
    <property type="match status" value="1"/>
</dbReference>
<dbReference type="PANTHER" id="PTHR33362:SF5">
    <property type="entry name" value="C4-DICARBOXYLATE TRAP TRANSPORTER LARGE PERMEASE PROTEIN DCTM"/>
    <property type="match status" value="1"/>
</dbReference>
<dbReference type="InterPro" id="IPR055348">
    <property type="entry name" value="DctQ"/>
</dbReference>
<proteinExistence type="predicted"/>
<feature type="transmembrane region" description="Helical" evidence="8">
    <location>
        <begin position="415"/>
        <end position="436"/>
    </location>
</feature>
<dbReference type="PANTHER" id="PTHR33362">
    <property type="entry name" value="SIALIC ACID TRAP TRANSPORTER PERMEASE PROTEIN SIAT-RELATED"/>
    <property type="match status" value="1"/>
</dbReference>
<evidence type="ECO:0000256" key="7">
    <source>
        <dbReference type="ARBA" id="ARBA00023136"/>
    </source>
</evidence>
<dbReference type="Pfam" id="PF04290">
    <property type="entry name" value="DctQ"/>
    <property type="match status" value="1"/>
</dbReference>
<feature type="transmembrane region" description="Helical" evidence="8">
    <location>
        <begin position="87"/>
        <end position="104"/>
    </location>
</feature>
<evidence type="ECO:0000256" key="1">
    <source>
        <dbReference type="ARBA" id="ARBA00004429"/>
    </source>
</evidence>
<dbReference type="Proteomes" id="UP000515934">
    <property type="component" value="Chromosome"/>
</dbReference>
<evidence type="ECO:0000256" key="6">
    <source>
        <dbReference type="ARBA" id="ARBA00022989"/>
    </source>
</evidence>
<evidence type="ECO:0000313" key="11">
    <source>
        <dbReference type="EMBL" id="QNN62990.1"/>
    </source>
</evidence>
<feature type="transmembrane region" description="Helical" evidence="8">
    <location>
        <begin position="522"/>
        <end position="542"/>
    </location>
</feature>
<feature type="transmembrane region" description="Helical" evidence="8">
    <location>
        <begin position="246"/>
        <end position="272"/>
    </location>
</feature>
<feature type="transmembrane region" description="Helical" evidence="8">
    <location>
        <begin position="485"/>
        <end position="501"/>
    </location>
</feature>
<evidence type="ECO:0000256" key="3">
    <source>
        <dbReference type="ARBA" id="ARBA00022475"/>
    </source>
</evidence>
<evidence type="ECO:0000259" key="10">
    <source>
        <dbReference type="Pfam" id="PF06808"/>
    </source>
</evidence>
<keyword evidence="5 8" id="KW-0812">Transmembrane</keyword>
<dbReference type="InterPro" id="IPR010656">
    <property type="entry name" value="DctM"/>
</dbReference>
<dbReference type="GO" id="GO:0005886">
    <property type="term" value="C:plasma membrane"/>
    <property type="evidence" value="ECO:0007669"/>
    <property type="project" value="UniProtKB-SubCell"/>
</dbReference>
<feature type="transmembrane region" description="Helical" evidence="8">
    <location>
        <begin position="293"/>
        <end position="314"/>
    </location>
</feature>
<evidence type="ECO:0000256" key="4">
    <source>
        <dbReference type="ARBA" id="ARBA00022519"/>
    </source>
</evidence>
<keyword evidence="3" id="KW-1003">Cell membrane</keyword>
<dbReference type="KEGG" id="ldn:H9L06_00960"/>
<feature type="transmembrane region" description="Helical" evidence="8">
    <location>
        <begin position="554"/>
        <end position="576"/>
    </location>
</feature>
<feature type="transmembrane region" description="Helical" evidence="8">
    <location>
        <begin position="457"/>
        <end position="479"/>
    </location>
</feature>
<feature type="transmembrane region" description="Helical" evidence="8">
    <location>
        <begin position="125"/>
        <end position="145"/>
    </location>
</feature>
<comment type="subcellular location">
    <subcellularLocation>
        <location evidence="1">Cell inner membrane</location>
        <topology evidence="1">Multi-pass membrane protein</topology>
    </subcellularLocation>
</comment>